<protein>
    <submittedName>
        <fullName evidence="2">Uncharacterized protein</fullName>
    </submittedName>
</protein>
<keyword evidence="1" id="KW-1133">Transmembrane helix</keyword>
<keyword evidence="1" id="KW-0472">Membrane</keyword>
<gene>
    <name evidence="2" type="ORF">VNO80_14278</name>
</gene>
<sequence length="105" mass="12386">MHTQAQDTITVVPVLPFVLQGFCSKIIQTWSYCLGAISWQYEEFDSRIPMKWPIRQRPFDFITRQWILLLLFVPYGVHILSNYEAYLKHSPFLMGCMPLRTLTDS</sequence>
<proteinExistence type="predicted"/>
<feature type="transmembrane region" description="Helical" evidence="1">
    <location>
        <begin position="66"/>
        <end position="83"/>
    </location>
</feature>
<comment type="caution">
    <text evidence="2">The sequence shown here is derived from an EMBL/GenBank/DDBJ whole genome shotgun (WGS) entry which is preliminary data.</text>
</comment>
<evidence type="ECO:0000313" key="2">
    <source>
        <dbReference type="EMBL" id="KAK7355033.1"/>
    </source>
</evidence>
<accession>A0AAN9MMU4</accession>
<keyword evidence="1" id="KW-0812">Transmembrane</keyword>
<evidence type="ECO:0000256" key="1">
    <source>
        <dbReference type="SAM" id="Phobius"/>
    </source>
</evidence>
<dbReference type="AlphaFoldDB" id="A0AAN9MMU4"/>
<name>A0AAN9MMU4_PHACN</name>
<keyword evidence="3" id="KW-1185">Reference proteome</keyword>
<dbReference type="Proteomes" id="UP001374584">
    <property type="component" value="Unassembled WGS sequence"/>
</dbReference>
<evidence type="ECO:0000313" key="3">
    <source>
        <dbReference type="Proteomes" id="UP001374584"/>
    </source>
</evidence>
<organism evidence="2 3">
    <name type="scientific">Phaseolus coccineus</name>
    <name type="common">Scarlet runner bean</name>
    <name type="synonym">Phaseolus multiflorus</name>
    <dbReference type="NCBI Taxonomy" id="3886"/>
    <lineage>
        <taxon>Eukaryota</taxon>
        <taxon>Viridiplantae</taxon>
        <taxon>Streptophyta</taxon>
        <taxon>Embryophyta</taxon>
        <taxon>Tracheophyta</taxon>
        <taxon>Spermatophyta</taxon>
        <taxon>Magnoliopsida</taxon>
        <taxon>eudicotyledons</taxon>
        <taxon>Gunneridae</taxon>
        <taxon>Pentapetalae</taxon>
        <taxon>rosids</taxon>
        <taxon>fabids</taxon>
        <taxon>Fabales</taxon>
        <taxon>Fabaceae</taxon>
        <taxon>Papilionoideae</taxon>
        <taxon>50 kb inversion clade</taxon>
        <taxon>NPAAA clade</taxon>
        <taxon>indigoferoid/millettioid clade</taxon>
        <taxon>Phaseoleae</taxon>
        <taxon>Phaseolus</taxon>
    </lineage>
</organism>
<reference evidence="2 3" key="1">
    <citation type="submission" date="2024-01" db="EMBL/GenBank/DDBJ databases">
        <title>The genomes of 5 underutilized Papilionoideae crops provide insights into root nodulation and disease resistanc.</title>
        <authorList>
            <person name="Jiang F."/>
        </authorList>
    </citation>
    <scope>NUCLEOTIDE SEQUENCE [LARGE SCALE GENOMIC DNA]</scope>
    <source>
        <strain evidence="2">JINMINGXINNONG_FW02</strain>
        <tissue evidence="2">Leaves</tissue>
    </source>
</reference>
<dbReference type="EMBL" id="JAYMYR010000006">
    <property type="protein sequence ID" value="KAK7355033.1"/>
    <property type="molecule type" value="Genomic_DNA"/>
</dbReference>